<dbReference type="InterPro" id="IPR044898">
    <property type="entry name" value="CDI_dom_sf"/>
</dbReference>
<sequence length="311" mass="34020">PNSSFPSFSLPFLLSELSISSRRRRRRSSKTPSHCLSVSHSLALMARVGLTTRPLASSSSTPNSPPPPSSSSSSPPPPPPPTKRRKFNHRRDAGARKEEEQQQQQEFSRLKMSDLGGGGGDDSTTSTAAADLNPPARRSGEIERCSPSPNAAAPDADEKEEEFNRLGSDASCCSSNGSSEGAFEFSDLQEEMESESLMNSSGCRERRETTSSRSTVIVRTTTTGEELKSMERPELRNSTAEGGEEESSAAAVRNSTTDRQRMAVTEAELELFFSSMSGGNQELNRLNEKYNFDFANEKPLEGRYEWIPLKP</sequence>
<evidence type="ECO:0000313" key="7">
    <source>
        <dbReference type="EMBL" id="CAI0429941.1"/>
    </source>
</evidence>
<evidence type="ECO:0000256" key="3">
    <source>
        <dbReference type="ARBA" id="ARBA00023013"/>
    </source>
</evidence>
<gene>
    <name evidence="7" type="ORF">LITE_LOCUS22372</name>
</gene>
<feature type="region of interest" description="Disordered" evidence="5">
    <location>
        <begin position="20"/>
        <end position="39"/>
    </location>
</feature>
<dbReference type="InterPro" id="IPR044275">
    <property type="entry name" value="KRP"/>
</dbReference>
<keyword evidence="4" id="KW-0131">Cell cycle</keyword>
<dbReference type="GO" id="GO:0005654">
    <property type="term" value="C:nucleoplasm"/>
    <property type="evidence" value="ECO:0007669"/>
    <property type="project" value="UniProtKB-SubCell"/>
</dbReference>
<evidence type="ECO:0000256" key="4">
    <source>
        <dbReference type="ARBA" id="ARBA00023306"/>
    </source>
</evidence>
<feature type="compositionally biased region" description="Pro residues" evidence="5">
    <location>
        <begin position="63"/>
        <end position="81"/>
    </location>
</feature>
<feature type="non-terminal residue" evidence="7">
    <location>
        <position position="1"/>
    </location>
</feature>
<organism evidence="7 8">
    <name type="scientific">Linum tenue</name>
    <dbReference type="NCBI Taxonomy" id="586396"/>
    <lineage>
        <taxon>Eukaryota</taxon>
        <taxon>Viridiplantae</taxon>
        <taxon>Streptophyta</taxon>
        <taxon>Embryophyta</taxon>
        <taxon>Tracheophyta</taxon>
        <taxon>Spermatophyta</taxon>
        <taxon>Magnoliopsida</taxon>
        <taxon>eudicotyledons</taxon>
        <taxon>Gunneridae</taxon>
        <taxon>Pentapetalae</taxon>
        <taxon>rosids</taxon>
        <taxon>fabids</taxon>
        <taxon>Malpighiales</taxon>
        <taxon>Linaceae</taxon>
        <taxon>Linum</taxon>
    </lineage>
</organism>
<accession>A0AAV0L9F6</accession>
<dbReference type="Proteomes" id="UP001154282">
    <property type="component" value="Unassembled WGS sequence"/>
</dbReference>
<evidence type="ECO:0000256" key="2">
    <source>
        <dbReference type="ARBA" id="ARBA00010274"/>
    </source>
</evidence>
<feature type="region of interest" description="Disordered" evidence="5">
    <location>
        <begin position="47"/>
        <end position="259"/>
    </location>
</feature>
<comment type="similarity">
    <text evidence="2">Belongs to the CDI family. ICK/KRP subfamily.</text>
</comment>
<dbReference type="GO" id="GO:0051726">
    <property type="term" value="P:regulation of cell cycle"/>
    <property type="evidence" value="ECO:0007669"/>
    <property type="project" value="InterPro"/>
</dbReference>
<feature type="compositionally biased region" description="Basic and acidic residues" evidence="5">
    <location>
        <begin position="90"/>
        <end position="100"/>
    </location>
</feature>
<keyword evidence="3" id="KW-0649">Protein kinase inhibitor</keyword>
<dbReference type="AlphaFoldDB" id="A0AAV0L9F6"/>
<evidence type="ECO:0000256" key="5">
    <source>
        <dbReference type="SAM" id="MobiDB-lite"/>
    </source>
</evidence>
<comment type="caution">
    <text evidence="7">The sequence shown here is derived from an EMBL/GenBank/DDBJ whole genome shotgun (WGS) entry which is preliminary data.</text>
</comment>
<evidence type="ECO:0000313" key="8">
    <source>
        <dbReference type="Proteomes" id="UP001154282"/>
    </source>
</evidence>
<feature type="domain" description="Cyclin-dependent kinase inhibitor" evidence="6">
    <location>
        <begin position="262"/>
        <end position="307"/>
    </location>
</feature>
<name>A0AAV0L9F6_9ROSI</name>
<evidence type="ECO:0000256" key="1">
    <source>
        <dbReference type="ARBA" id="ARBA00004642"/>
    </source>
</evidence>
<dbReference type="Pfam" id="PF02234">
    <property type="entry name" value="CDI"/>
    <property type="match status" value="1"/>
</dbReference>
<dbReference type="GO" id="GO:0004861">
    <property type="term" value="F:cyclin-dependent protein serine/threonine kinase inhibitor activity"/>
    <property type="evidence" value="ECO:0007669"/>
    <property type="project" value="InterPro"/>
</dbReference>
<feature type="compositionally biased region" description="Polar residues" evidence="5">
    <location>
        <begin position="30"/>
        <end position="39"/>
    </location>
</feature>
<feature type="compositionally biased region" description="Basic and acidic residues" evidence="5">
    <location>
        <begin position="225"/>
        <end position="235"/>
    </location>
</feature>
<reference evidence="7" key="1">
    <citation type="submission" date="2022-08" db="EMBL/GenBank/DDBJ databases">
        <authorList>
            <person name="Gutierrez-Valencia J."/>
        </authorList>
    </citation>
    <scope>NUCLEOTIDE SEQUENCE</scope>
</reference>
<evidence type="ECO:0000259" key="6">
    <source>
        <dbReference type="Pfam" id="PF02234"/>
    </source>
</evidence>
<feature type="compositionally biased region" description="Low complexity" evidence="5">
    <location>
        <begin position="167"/>
        <end position="182"/>
    </location>
</feature>
<dbReference type="Gene3D" id="4.10.365.10">
    <property type="entry name" value="p27"/>
    <property type="match status" value="1"/>
</dbReference>
<keyword evidence="8" id="KW-1185">Reference proteome</keyword>
<dbReference type="PANTHER" id="PTHR46776">
    <property type="entry name" value="CYCLIN-DEPENDENT KINASE INHIBITOR 4-RELATED"/>
    <property type="match status" value="1"/>
</dbReference>
<protein>
    <recommendedName>
        <fullName evidence="6">Cyclin-dependent kinase inhibitor domain-containing protein</fullName>
    </recommendedName>
</protein>
<feature type="compositionally biased region" description="Low complexity" evidence="5">
    <location>
        <begin position="122"/>
        <end position="132"/>
    </location>
</feature>
<dbReference type="InterPro" id="IPR003175">
    <property type="entry name" value="CDI_dom"/>
</dbReference>
<dbReference type="EMBL" id="CAMGYJ010000006">
    <property type="protein sequence ID" value="CAI0429941.1"/>
    <property type="molecule type" value="Genomic_DNA"/>
</dbReference>
<feature type="compositionally biased region" description="Low complexity" evidence="5">
    <location>
        <begin position="211"/>
        <end position="224"/>
    </location>
</feature>
<comment type="subcellular location">
    <subcellularLocation>
        <location evidence="1">Nucleus</location>
        <location evidence="1">Nucleoplasm</location>
    </subcellularLocation>
</comment>
<proteinExistence type="inferred from homology"/>